<evidence type="ECO:0000313" key="2">
    <source>
        <dbReference type="EMBL" id="CAL6006412.1"/>
    </source>
</evidence>
<reference evidence="1" key="1">
    <citation type="submission" date="2023-06" db="EMBL/GenBank/DDBJ databases">
        <authorList>
            <person name="Kurt Z."/>
        </authorList>
    </citation>
    <scope>NUCLEOTIDE SEQUENCE</scope>
</reference>
<dbReference type="EMBL" id="CATOUU010001170">
    <property type="protein sequence ID" value="CAI9975702.1"/>
    <property type="molecule type" value="Genomic_DNA"/>
</dbReference>
<dbReference type="Proteomes" id="UP001642409">
    <property type="component" value="Unassembled WGS sequence"/>
</dbReference>
<sequence length="126" mass="14639">MLDSLIDNNSLQSSKSNNTQLIQCDICKILPQILPNILSERAEFEIYQYDENSEDFQSISGEWQLLSRIKSTNYCLKEDTERIETLDFSIKVIEKNLNKLDKNQEKLMKNVGMFQVIQDSRCIIGV</sequence>
<gene>
    <name evidence="2" type="ORF">HINF_LOCUS20141</name>
    <name evidence="1" type="ORF">HINF_LOCUS63347</name>
</gene>
<comment type="caution">
    <text evidence="1">The sequence shown here is derived from an EMBL/GenBank/DDBJ whole genome shotgun (WGS) entry which is preliminary data.</text>
</comment>
<accession>A0AA86V487</accession>
<proteinExistence type="predicted"/>
<name>A0AA86V487_9EUKA</name>
<dbReference type="EMBL" id="CAXDID020000054">
    <property type="protein sequence ID" value="CAL6006412.1"/>
    <property type="molecule type" value="Genomic_DNA"/>
</dbReference>
<protein>
    <submittedName>
        <fullName evidence="2">Hypothetical_protein</fullName>
    </submittedName>
</protein>
<evidence type="ECO:0000313" key="1">
    <source>
        <dbReference type="EMBL" id="CAI9975702.1"/>
    </source>
</evidence>
<reference evidence="2 3" key="2">
    <citation type="submission" date="2024-07" db="EMBL/GenBank/DDBJ databases">
        <authorList>
            <person name="Akdeniz Z."/>
        </authorList>
    </citation>
    <scope>NUCLEOTIDE SEQUENCE [LARGE SCALE GENOMIC DNA]</scope>
</reference>
<evidence type="ECO:0000313" key="3">
    <source>
        <dbReference type="Proteomes" id="UP001642409"/>
    </source>
</evidence>
<organism evidence="1">
    <name type="scientific">Hexamita inflata</name>
    <dbReference type="NCBI Taxonomy" id="28002"/>
    <lineage>
        <taxon>Eukaryota</taxon>
        <taxon>Metamonada</taxon>
        <taxon>Diplomonadida</taxon>
        <taxon>Hexamitidae</taxon>
        <taxon>Hexamitinae</taxon>
        <taxon>Hexamita</taxon>
    </lineage>
</organism>
<keyword evidence="3" id="KW-1185">Reference proteome</keyword>
<dbReference type="AlphaFoldDB" id="A0AA86V487"/>